<dbReference type="EMBL" id="JAESVP010000002">
    <property type="protein sequence ID" value="MBL4927569.1"/>
    <property type="molecule type" value="Genomic_DNA"/>
</dbReference>
<dbReference type="GO" id="GO:0003700">
    <property type="term" value="F:DNA-binding transcription factor activity"/>
    <property type="evidence" value="ECO:0007669"/>
    <property type="project" value="TreeGrafter"/>
</dbReference>
<dbReference type="InterPro" id="IPR001647">
    <property type="entry name" value="HTH_TetR"/>
</dbReference>
<dbReference type="InterPro" id="IPR009057">
    <property type="entry name" value="Homeodomain-like_sf"/>
</dbReference>
<dbReference type="Pfam" id="PF00440">
    <property type="entry name" value="TetR_N"/>
    <property type="match status" value="1"/>
</dbReference>
<keyword evidence="1" id="KW-0805">Transcription regulation</keyword>
<dbReference type="GO" id="GO:0000976">
    <property type="term" value="F:transcription cis-regulatory region binding"/>
    <property type="evidence" value="ECO:0007669"/>
    <property type="project" value="TreeGrafter"/>
</dbReference>
<dbReference type="PANTHER" id="PTHR30055:SF234">
    <property type="entry name" value="HTH-TYPE TRANSCRIPTIONAL REGULATOR BETI"/>
    <property type="match status" value="1"/>
</dbReference>
<dbReference type="InterPro" id="IPR050109">
    <property type="entry name" value="HTH-type_TetR-like_transc_reg"/>
</dbReference>
<dbReference type="SUPFAM" id="SSF46689">
    <property type="entry name" value="Homeodomain-like"/>
    <property type="match status" value="1"/>
</dbReference>
<evidence type="ECO:0000256" key="1">
    <source>
        <dbReference type="ARBA" id="ARBA00023015"/>
    </source>
</evidence>
<feature type="DNA-binding region" description="H-T-H motif" evidence="4">
    <location>
        <begin position="35"/>
        <end position="54"/>
    </location>
</feature>
<evidence type="ECO:0000259" key="5">
    <source>
        <dbReference type="PROSITE" id="PS50977"/>
    </source>
</evidence>
<dbReference type="AlphaFoldDB" id="A0A8J7MRP6"/>
<gene>
    <name evidence="6" type="ORF">JI744_05560</name>
</gene>
<dbReference type="Proteomes" id="UP000619033">
    <property type="component" value="Unassembled WGS sequence"/>
</dbReference>
<keyword evidence="2 4" id="KW-0238">DNA-binding</keyword>
<reference evidence="6" key="1">
    <citation type="submission" date="2021-01" db="EMBL/GenBank/DDBJ databases">
        <title>Genome seq and assembly of Tabrizicola sp. KVB23.</title>
        <authorList>
            <person name="Chhetri G."/>
        </authorList>
    </citation>
    <scope>NUCLEOTIDE SEQUENCE</scope>
    <source>
        <strain evidence="6">KVB23</strain>
    </source>
</reference>
<dbReference type="Gene3D" id="1.10.357.10">
    <property type="entry name" value="Tetracycline Repressor, domain 2"/>
    <property type="match status" value="1"/>
</dbReference>
<dbReference type="PRINTS" id="PR00455">
    <property type="entry name" value="HTHTETR"/>
</dbReference>
<organism evidence="6 7">
    <name type="scientific">Fuscibacter oryzae</name>
    <dbReference type="NCBI Taxonomy" id="2803939"/>
    <lineage>
        <taxon>Bacteria</taxon>
        <taxon>Pseudomonadati</taxon>
        <taxon>Pseudomonadota</taxon>
        <taxon>Alphaproteobacteria</taxon>
        <taxon>Rhodobacterales</taxon>
        <taxon>Paracoccaceae</taxon>
        <taxon>Fuscibacter</taxon>
    </lineage>
</organism>
<sequence>MTTARHEFHPADQRSSAILQSVRSAFAEKGFDGASMQDLARAAGMSAANFYRYFPSKAAIVDALISHDLMVIQQDFGQIITAPHPVQALRSLLGRRIPEHQSCEDGALWAEITAAAQRKPDIWASAGRMESQIRDYMLGVFVAETGWPREKVAEVFSAHAAFIIVLFKSASMAATMPAEIRGAMTDMILATIDRTLGEVSSARLKA</sequence>
<dbReference type="PANTHER" id="PTHR30055">
    <property type="entry name" value="HTH-TYPE TRANSCRIPTIONAL REGULATOR RUTR"/>
    <property type="match status" value="1"/>
</dbReference>
<keyword evidence="3" id="KW-0804">Transcription</keyword>
<keyword evidence="7" id="KW-1185">Reference proteome</keyword>
<proteinExistence type="predicted"/>
<dbReference type="RefSeq" id="WP_202658692.1">
    <property type="nucleotide sequence ID" value="NZ_JAESVP010000002.1"/>
</dbReference>
<protein>
    <submittedName>
        <fullName evidence="6">TetR/AcrR family transcriptional regulator</fullName>
    </submittedName>
</protein>
<accession>A0A8J7MRP6</accession>
<evidence type="ECO:0000313" key="6">
    <source>
        <dbReference type="EMBL" id="MBL4927569.1"/>
    </source>
</evidence>
<evidence type="ECO:0000256" key="3">
    <source>
        <dbReference type="ARBA" id="ARBA00023163"/>
    </source>
</evidence>
<name>A0A8J7MRP6_9RHOB</name>
<dbReference type="PROSITE" id="PS50977">
    <property type="entry name" value="HTH_TETR_2"/>
    <property type="match status" value="1"/>
</dbReference>
<evidence type="ECO:0000256" key="4">
    <source>
        <dbReference type="PROSITE-ProRule" id="PRU00335"/>
    </source>
</evidence>
<feature type="domain" description="HTH tetR-type" evidence="5">
    <location>
        <begin position="12"/>
        <end position="72"/>
    </location>
</feature>
<evidence type="ECO:0000313" key="7">
    <source>
        <dbReference type="Proteomes" id="UP000619033"/>
    </source>
</evidence>
<evidence type="ECO:0000256" key="2">
    <source>
        <dbReference type="ARBA" id="ARBA00023125"/>
    </source>
</evidence>
<comment type="caution">
    <text evidence="6">The sequence shown here is derived from an EMBL/GenBank/DDBJ whole genome shotgun (WGS) entry which is preliminary data.</text>
</comment>